<dbReference type="HOGENOM" id="CLU_1697209_0_0_1"/>
<evidence type="ECO:0000313" key="1">
    <source>
        <dbReference type="EMBL" id="ELT90369.1"/>
    </source>
</evidence>
<dbReference type="EnsemblMetazoa" id="CapteT195819">
    <property type="protein sequence ID" value="CapteP195819"/>
    <property type="gene ID" value="CapteG195819"/>
</dbReference>
<reference evidence="3" key="1">
    <citation type="submission" date="2012-12" db="EMBL/GenBank/DDBJ databases">
        <authorList>
            <person name="Hellsten U."/>
            <person name="Grimwood J."/>
            <person name="Chapman J.A."/>
            <person name="Shapiro H."/>
            <person name="Aerts A."/>
            <person name="Otillar R.P."/>
            <person name="Terry A.Y."/>
            <person name="Boore J.L."/>
            <person name="Simakov O."/>
            <person name="Marletaz F."/>
            <person name="Cho S.-J."/>
            <person name="Edsinger-Gonzales E."/>
            <person name="Havlak P."/>
            <person name="Kuo D.-H."/>
            <person name="Larsson T."/>
            <person name="Lv J."/>
            <person name="Arendt D."/>
            <person name="Savage R."/>
            <person name="Osoegawa K."/>
            <person name="de Jong P."/>
            <person name="Lindberg D.R."/>
            <person name="Seaver E.C."/>
            <person name="Weisblat D.A."/>
            <person name="Putnam N.H."/>
            <person name="Grigoriev I.V."/>
            <person name="Rokhsar D.S."/>
        </authorList>
    </citation>
    <scope>NUCLEOTIDE SEQUENCE</scope>
    <source>
        <strain evidence="3">I ESC-2004</strain>
    </source>
</reference>
<name>R7T9J6_CAPTE</name>
<dbReference type="EMBL" id="KB310949">
    <property type="protein sequence ID" value="ELT90369.1"/>
    <property type="molecule type" value="Genomic_DNA"/>
</dbReference>
<dbReference type="AlphaFoldDB" id="R7T9J6"/>
<reference evidence="1 3" key="2">
    <citation type="journal article" date="2013" name="Nature">
        <title>Insights into bilaterian evolution from three spiralian genomes.</title>
        <authorList>
            <person name="Simakov O."/>
            <person name="Marletaz F."/>
            <person name="Cho S.J."/>
            <person name="Edsinger-Gonzales E."/>
            <person name="Havlak P."/>
            <person name="Hellsten U."/>
            <person name="Kuo D.H."/>
            <person name="Larsson T."/>
            <person name="Lv J."/>
            <person name="Arendt D."/>
            <person name="Savage R."/>
            <person name="Osoegawa K."/>
            <person name="de Jong P."/>
            <person name="Grimwood J."/>
            <person name="Chapman J.A."/>
            <person name="Shapiro H."/>
            <person name="Aerts A."/>
            <person name="Otillar R.P."/>
            <person name="Terry A.Y."/>
            <person name="Boore J.L."/>
            <person name="Grigoriev I.V."/>
            <person name="Lindberg D.R."/>
            <person name="Seaver E.C."/>
            <person name="Weisblat D.A."/>
            <person name="Putnam N.H."/>
            <person name="Rokhsar D.S."/>
        </authorList>
    </citation>
    <scope>NUCLEOTIDE SEQUENCE</scope>
    <source>
        <strain evidence="1 3">I ESC-2004</strain>
    </source>
</reference>
<keyword evidence="3" id="KW-1185">Reference proteome</keyword>
<protein>
    <submittedName>
        <fullName evidence="1 2">Uncharacterized protein</fullName>
    </submittedName>
</protein>
<proteinExistence type="predicted"/>
<reference evidence="2" key="3">
    <citation type="submission" date="2015-06" db="UniProtKB">
        <authorList>
            <consortium name="EnsemblMetazoa"/>
        </authorList>
    </citation>
    <scope>IDENTIFICATION</scope>
</reference>
<dbReference type="EMBL" id="AMQN01031940">
    <property type="status" value="NOT_ANNOTATED_CDS"/>
    <property type="molecule type" value="Genomic_DNA"/>
</dbReference>
<evidence type="ECO:0000313" key="3">
    <source>
        <dbReference type="Proteomes" id="UP000014760"/>
    </source>
</evidence>
<accession>R7T9J6</accession>
<dbReference type="OrthoDB" id="6140945at2759"/>
<organism evidence="1">
    <name type="scientific">Capitella teleta</name>
    <name type="common">Polychaete worm</name>
    <dbReference type="NCBI Taxonomy" id="283909"/>
    <lineage>
        <taxon>Eukaryota</taxon>
        <taxon>Metazoa</taxon>
        <taxon>Spiralia</taxon>
        <taxon>Lophotrochozoa</taxon>
        <taxon>Annelida</taxon>
        <taxon>Polychaeta</taxon>
        <taxon>Sedentaria</taxon>
        <taxon>Scolecida</taxon>
        <taxon>Capitellidae</taxon>
        <taxon>Capitella</taxon>
    </lineage>
</organism>
<sequence>MLWDTEWSDEMYALQDCMLTGACDVLKRHYAPLFQLDKDKLGDLAVLSSEARVHNIDAEEVVGMFSAALAKAPNATMSDQKNLVTLEIRKRIYQKKQKKCEKHRKNIEKMLKKVQPDDRMNIIELFPEYEDEVDVIMHLPAGDALETSILHTIIC</sequence>
<gene>
    <name evidence="1" type="ORF">CAPTEDRAFT_195819</name>
</gene>
<evidence type="ECO:0000313" key="2">
    <source>
        <dbReference type="EnsemblMetazoa" id="CapteP195819"/>
    </source>
</evidence>
<dbReference type="Proteomes" id="UP000014760">
    <property type="component" value="Unassembled WGS sequence"/>
</dbReference>